<sequence>MVQVADELVEEGSGGGEARVNADGHRGSVHDEIEFLIQIGDEAELVSQLSVEQAEVETVALTTVELPRLTSGMDEATGSHPGDAEKVVQVGPVSDLDEPGRK</sequence>
<dbReference type="Proteomes" id="UP001064971">
    <property type="component" value="Chromosome"/>
</dbReference>
<feature type="region of interest" description="Disordered" evidence="1">
    <location>
        <begin position="1"/>
        <end position="24"/>
    </location>
</feature>
<evidence type="ECO:0000313" key="3">
    <source>
        <dbReference type="Proteomes" id="UP001064971"/>
    </source>
</evidence>
<accession>A0ABM8AB45</accession>
<gene>
    <name evidence="2" type="ORF">DAETH_09710</name>
</gene>
<organism evidence="2 3">
    <name type="scientific">Deinococcus aetherius</name>
    <dbReference type="NCBI Taxonomy" id="200252"/>
    <lineage>
        <taxon>Bacteria</taxon>
        <taxon>Thermotogati</taxon>
        <taxon>Deinococcota</taxon>
        <taxon>Deinococci</taxon>
        <taxon>Deinococcales</taxon>
        <taxon>Deinococcaceae</taxon>
        <taxon>Deinococcus</taxon>
    </lineage>
</organism>
<feature type="region of interest" description="Disordered" evidence="1">
    <location>
        <begin position="70"/>
        <end position="102"/>
    </location>
</feature>
<name>A0ABM8AB45_9DEIO</name>
<reference evidence="2" key="1">
    <citation type="submission" date="2022-07" db="EMBL/GenBank/DDBJ databases">
        <title>Complete Genome Sequence of the Radioresistant Bacterium Deinococcus aetherius ST0316, Isolated from the Air Dust collected in Lower Stratosphere above Japan.</title>
        <authorList>
            <person name="Satoh K."/>
            <person name="Hagiwara K."/>
            <person name="Katsumata K."/>
            <person name="Kubo A."/>
            <person name="Yokobori S."/>
            <person name="Yamagishi A."/>
            <person name="Oono Y."/>
            <person name="Narumi I."/>
        </authorList>
    </citation>
    <scope>NUCLEOTIDE SEQUENCE</scope>
    <source>
        <strain evidence="2">ST0316</strain>
    </source>
</reference>
<keyword evidence="3" id="KW-1185">Reference proteome</keyword>
<protein>
    <submittedName>
        <fullName evidence="2">Uncharacterized protein</fullName>
    </submittedName>
</protein>
<evidence type="ECO:0000313" key="2">
    <source>
        <dbReference type="EMBL" id="BDP41002.1"/>
    </source>
</evidence>
<evidence type="ECO:0000256" key="1">
    <source>
        <dbReference type="SAM" id="MobiDB-lite"/>
    </source>
</evidence>
<proteinExistence type="predicted"/>
<dbReference type="EMBL" id="AP026560">
    <property type="protein sequence ID" value="BDP41002.1"/>
    <property type="molecule type" value="Genomic_DNA"/>
</dbReference>